<sequence>MGYLVVLNTGYIALGILTYQTVLRYHRRMGAYVSETALGADALPPITLIAPAHNEEATCVSSVRAFLSTEYPSFEILVVNDGSTDNTLDRLQEAFDLQPTARPPTSSLPTESVRQVYQSQTHPNLWVLDKENGGKADALNAGINFCDSPLFCAVDADTLVEGNGLARMVRPFLEETATVAVGGIVRVANGCTIRAGRVQEVSMPTKWLPKLQVLEYLRAFYFGRVGWDALGAMLIISGAFGLFRRETAVRVGGYSTDTVGEDMELVVRMHRRLREAGQDYRVRFVPDPVAWTKVPSTLQDLGRQRDRWQRGLADSMIRHQQMLLNPRYGTVGMLAYPFFYMLETFGPILELMGYITFVVALISGTLSGPFMLAFFLVAFMLGMALSLSAVTLEELTFRRYEKTADFAQLLFLPVVETFGYRQINAWWRVRGLWSYFRGNKEWGVMERTGFDSPDD</sequence>
<dbReference type="InterPro" id="IPR029044">
    <property type="entry name" value="Nucleotide-diphossugar_trans"/>
</dbReference>
<keyword evidence="2" id="KW-0328">Glycosyltransferase</keyword>
<evidence type="ECO:0000256" key="1">
    <source>
        <dbReference type="ARBA" id="ARBA00006739"/>
    </source>
</evidence>
<proteinExistence type="inferred from homology"/>
<feature type="domain" description="Glycosyltransferase 2-like" evidence="6">
    <location>
        <begin position="154"/>
        <end position="384"/>
    </location>
</feature>
<dbReference type="InterPro" id="IPR001173">
    <property type="entry name" value="Glyco_trans_2-like"/>
</dbReference>
<dbReference type="Pfam" id="PF00535">
    <property type="entry name" value="Glycos_transf_2"/>
    <property type="match status" value="1"/>
</dbReference>
<organism evidence="7 8">
    <name type="scientific">Salinibacter ruber</name>
    <dbReference type="NCBI Taxonomy" id="146919"/>
    <lineage>
        <taxon>Bacteria</taxon>
        <taxon>Pseudomonadati</taxon>
        <taxon>Rhodothermota</taxon>
        <taxon>Rhodothermia</taxon>
        <taxon>Rhodothermales</taxon>
        <taxon>Salinibacteraceae</taxon>
        <taxon>Salinibacter</taxon>
    </lineage>
</organism>
<keyword evidence="4" id="KW-0812">Transmembrane</keyword>
<dbReference type="CDD" id="cd06423">
    <property type="entry name" value="CESA_like"/>
    <property type="match status" value="1"/>
</dbReference>
<evidence type="ECO:0000256" key="3">
    <source>
        <dbReference type="ARBA" id="ARBA00022679"/>
    </source>
</evidence>
<dbReference type="Proteomes" id="UP001155027">
    <property type="component" value="Unassembled WGS sequence"/>
</dbReference>
<evidence type="ECO:0000256" key="4">
    <source>
        <dbReference type="SAM" id="Phobius"/>
    </source>
</evidence>
<feature type="transmembrane region" description="Helical" evidence="4">
    <location>
        <begin position="348"/>
        <end position="366"/>
    </location>
</feature>
<dbReference type="PANTHER" id="PTHR43630:SF1">
    <property type="entry name" value="POLY-BETA-1,6-N-ACETYL-D-GLUCOSAMINE SYNTHASE"/>
    <property type="match status" value="1"/>
</dbReference>
<dbReference type="EMBL" id="JANUAU010000009">
    <property type="protein sequence ID" value="MCS3678698.1"/>
    <property type="molecule type" value="Genomic_DNA"/>
</dbReference>
<keyword evidence="3" id="KW-0808">Transferase</keyword>
<accession>A0A9X2Q324</accession>
<dbReference type="AlphaFoldDB" id="A0A9X2Q324"/>
<evidence type="ECO:0000313" key="8">
    <source>
        <dbReference type="Proteomes" id="UP001155027"/>
    </source>
</evidence>
<dbReference type="Gene3D" id="3.90.550.10">
    <property type="entry name" value="Spore Coat Polysaccharide Biosynthesis Protein SpsA, Chain A"/>
    <property type="match status" value="1"/>
</dbReference>
<protein>
    <submittedName>
        <fullName evidence="7">Cellulose synthase/poly-beta-1,6-N-acetylglucosamine synthase-like glycosyltransferase</fullName>
    </submittedName>
</protein>
<comment type="similarity">
    <text evidence="1">Belongs to the glycosyltransferase 2 family.</text>
</comment>
<dbReference type="SUPFAM" id="SSF53448">
    <property type="entry name" value="Nucleotide-diphospho-sugar transferases"/>
    <property type="match status" value="1"/>
</dbReference>
<dbReference type="PANTHER" id="PTHR43630">
    <property type="entry name" value="POLY-BETA-1,6-N-ACETYL-D-GLUCOSAMINE SYNTHASE"/>
    <property type="match status" value="1"/>
</dbReference>
<dbReference type="Pfam" id="PF13632">
    <property type="entry name" value="Glyco_trans_2_3"/>
    <property type="match status" value="1"/>
</dbReference>
<evidence type="ECO:0000259" key="5">
    <source>
        <dbReference type="Pfam" id="PF00535"/>
    </source>
</evidence>
<reference evidence="7" key="1">
    <citation type="submission" date="2022-08" db="EMBL/GenBank/DDBJ databases">
        <title>Genomic Encyclopedia of Type Strains, Phase V (KMG-V): Genome sequencing to study the core and pangenomes of soil and plant-associated prokaryotes.</title>
        <authorList>
            <person name="Whitman W."/>
        </authorList>
    </citation>
    <scope>NUCLEOTIDE SEQUENCE</scope>
    <source>
        <strain evidence="7">0</strain>
    </source>
</reference>
<feature type="transmembrane region" description="Helical" evidence="4">
    <location>
        <begin position="372"/>
        <end position="392"/>
    </location>
</feature>
<keyword evidence="4" id="KW-0472">Membrane</keyword>
<evidence type="ECO:0000313" key="7">
    <source>
        <dbReference type="EMBL" id="MCS3678698.1"/>
    </source>
</evidence>
<name>A0A9X2Q324_9BACT</name>
<comment type="caution">
    <text evidence="7">The sequence shown here is derived from an EMBL/GenBank/DDBJ whole genome shotgun (WGS) entry which is preliminary data.</text>
</comment>
<feature type="domain" description="Glycosyltransferase 2-like" evidence="5">
    <location>
        <begin position="48"/>
        <end position="96"/>
    </location>
</feature>
<keyword evidence="4" id="KW-1133">Transmembrane helix</keyword>
<evidence type="ECO:0000256" key="2">
    <source>
        <dbReference type="ARBA" id="ARBA00022676"/>
    </source>
</evidence>
<gene>
    <name evidence="7" type="ORF">GGP71_002639</name>
</gene>
<evidence type="ECO:0000259" key="6">
    <source>
        <dbReference type="Pfam" id="PF13632"/>
    </source>
</evidence>
<dbReference type="GO" id="GO:0016757">
    <property type="term" value="F:glycosyltransferase activity"/>
    <property type="evidence" value="ECO:0007669"/>
    <property type="project" value="UniProtKB-KW"/>
</dbReference>